<dbReference type="Pfam" id="PF13524">
    <property type="entry name" value="Glyco_trans_1_2"/>
    <property type="match status" value="1"/>
</dbReference>
<dbReference type="InterPro" id="IPR055259">
    <property type="entry name" value="YkvP/CgeB_Glyco_trans-like"/>
</dbReference>
<name>A0ABR7FMP8_9FIRM</name>
<dbReference type="InterPro" id="IPR050194">
    <property type="entry name" value="Glycosyltransferase_grp1"/>
</dbReference>
<gene>
    <name evidence="2" type="ORF">H8S22_02260</name>
</gene>
<proteinExistence type="predicted"/>
<dbReference type="RefSeq" id="WP_024726584.1">
    <property type="nucleotide sequence ID" value="NZ_JACOOS010000002.1"/>
</dbReference>
<keyword evidence="3" id="KW-1185">Reference proteome</keyword>
<accession>A0ABR7FMP8</accession>
<dbReference type="Proteomes" id="UP000635828">
    <property type="component" value="Unassembled WGS sequence"/>
</dbReference>
<dbReference type="Gene3D" id="3.40.50.2000">
    <property type="entry name" value="Glycogen Phosphorylase B"/>
    <property type="match status" value="2"/>
</dbReference>
<feature type="domain" description="Spore protein YkvP/CgeB glycosyl transferase-like" evidence="1">
    <location>
        <begin position="230"/>
        <end position="327"/>
    </location>
</feature>
<dbReference type="PANTHER" id="PTHR45947:SF3">
    <property type="entry name" value="SULFOQUINOVOSYL TRANSFERASE SQD2"/>
    <property type="match status" value="1"/>
</dbReference>
<comment type="caution">
    <text evidence="2">The sequence shown here is derived from an EMBL/GenBank/DDBJ whole genome shotgun (WGS) entry which is preliminary data.</text>
</comment>
<dbReference type="EMBL" id="JACOOS010000002">
    <property type="protein sequence ID" value="MBC5676477.1"/>
    <property type="molecule type" value="Genomic_DNA"/>
</dbReference>
<dbReference type="SUPFAM" id="SSF53756">
    <property type="entry name" value="UDP-Glycosyltransferase/glycogen phosphorylase"/>
    <property type="match status" value="1"/>
</dbReference>
<organism evidence="2 3">
    <name type="scientific">Anaerostipes hominis</name>
    <name type="common">ex Liu et al. 2021</name>
    <dbReference type="NCBI Taxonomy" id="2763018"/>
    <lineage>
        <taxon>Bacteria</taxon>
        <taxon>Bacillati</taxon>
        <taxon>Bacillota</taxon>
        <taxon>Clostridia</taxon>
        <taxon>Lachnospirales</taxon>
        <taxon>Lachnospiraceae</taxon>
        <taxon>Anaerostipes</taxon>
    </lineage>
</organism>
<evidence type="ECO:0000259" key="1">
    <source>
        <dbReference type="Pfam" id="PF13524"/>
    </source>
</evidence>
<dbReference type="CDD" id="cd03801">
    <property type="entry name" value="GT4_PimA-like"/>
    <property type="match status" value="1"/>
</dbReference>
<sequence length="346" mass="40005">MELKVIHGMSEVAGQGINSVTGLRNNNVTSNMVVWRRNPSGYEVDIDLKIKKDILKMPFYGFKMFCFCIKAWTKYNVLHSHFGYSLLPFGLDLKVDKLLGMKVFAEFHGSDIRWAYKEKEYKYLENYTITVNKQKRQKRLNRLIINADGIILHDYELIEHLPNISKPVYIVPLRIDIKKFEPIYSLHRSKPIIVHAPSKRKIKGTDRILEALKKVKCDYELILVEGKTQQEAFEIYKKADIIIDQISGGTYGVLALEAMALGKPVITYIAEEYRSTFPNELPIVSAEFDDLHEIVSDLLADSNKRTLIGKAGRKYVERYHDADKVAYYLKKIYEGTIEDNNLFNLL</sequence>
<evidence type="ECO:0000313" key="3">
    <source>
        <dbReference type="Proteomes" id="UP000635828"/>
    </source>
</evidence>
<protein>
    <submittedName>
        <fullName evidence="2">Glycosyltransferase family 4 protein</fullName>
    </submittedName>
</protein>
<dbReference type="PANTHER" id="PTHR45947">
    <property type="entry name" value="SULFOQUINOVOSYL TRANSFERASE SQD2"/>
    <property type="match status" value="1"/>
</dbReference>
<reference evidence="2 3" key="1">
    <citation type="submission" date="2020-08" db="EMBL/GenBank/DDBJ databases">
        <title>Genome public.</title>
        <authorList>
            <person name="Liu C."/>
            <person name="Sun Q."/>
        </authorList>
    </citation>
    <scope>NUCLEOTIDE SEQUENCE [LARGE SCALE GENOMIC DNA]</scope>
    <source>
        <strain evidence="2 3">NSJ-7</strain>
    </source>
</reference>
<evidence type="ECO:0000313" key="2">
    <source>
        <dbReference type="EMBL" id="MBC5676477.1"/>
    </source>
</evidence>